<dbReference type="RefSeq" id="WP_147829342.1">
    <property type="nucleotide sequence ID" value="NZ_BPQG01000025.1"/>
</dbReference>
<comment type="caution">
    <text evidence="2">The sequence shown here is derived from an EMBL/GenBank/DDBJ whole genome shotgun (WGS) entry which is preliminary data.</text>
</comment>
<dbReference type="Proteomes" id="UP001055117">
    <property type="component" value="Unassembled WGS sequence"/>
</dbReference>
<sequence>MTITKRSVMIAGHRTSVSLEDPFWAALGEIAAAREKSVQALIGAIDAERNGQNLSSAIRVFVLAAYREPADGPVVNAGCREG</sequence>
<proteinExistence type="predicted"/>
<accession>A0ABQ4QGN6</accession>
<protein>
    <recommendedName>
        <fullName evidence="1">Ribbon-helix-helix domain-containing protein</fullName>
    </recommendedName>
</protein>
<dbReference type="EMBL" id="BPQG01000025">
    <property type="protein sequence ID" value="GJD43909.1"/>
    <property type="molecule type" value="Genomic_DNA"/>
</dbReference>
<dbReference type="InterPro" id="IPR027373">
    <property type="entry name" value="RHH_dom"/>
</dbReference>
<dbReference type="Gene3D" id="1.10.3990.20">
    <property type="entry name" value="protein bp1543"/>
    <property type="match status" value="1"/>
</dbReference>
<reference evidence="2 3" key="1">
    <citation type="journal article" date="2021" name="Front. Microbiol.">
        <title>Comprehensive Comparative Genomics and Phenotyping of Methylobacterium Species.</title>
        <authorList>
            <person name="Alessa O."/>
            <person name="Ogura Y."/>
            <person name="Fujitani Y."/>
            <person name="Takami H."/>
            <person name="Hayashi T."/>
            <person name="Sahin N."/>
            <person name="Tani A."/>
        </authorList>
    </citation>
    <scope>NUCLEOTIDE SEQUENCE [LARGE SCALE GENOMIC DNA]</scope>
    <source>
        <strain evidence="2 3">DSM 23679</strain>
    </source>
</reference>
<dbReference type="Pfam" id="PF13467">
    <property type="entry name" value="RHH_4"/>
    <property type="match status" value="1"/>
</dbReference>
<organism evidence="2 3">
    <name type="scientific">Methylobacterium cerastii</name>
    <dbReference type="NCBI Taxonomy" id="932741"/>
    <lineage>
        <taxon>Bacteria</taxon>
        <taxon>Pseudomonadati</taxon>
        <taxon>Pseudomonadota</taxon>
        <taxon>Alphaproteobacteria</taxon>
        <taxon>Hyphomicrobiales</taxon>
        <taxon>Methylobacteriaceae</taxon>
        <taxon>Methylobacterium</taxon>
    </lineage>
</organism>
<gene>
    <name evidence="2" type="ORF">AFCDBAGC_1770</name>
</gene>
<feature type="domain" description="Ribbon-helix-helix" evidence="1">
    <location>
        <begin position="4"/>
        <end position="65"/>
    </location>
</feature>
<evidence type="ECO:0000313" key="2">
    <source>
        <dbReference type="EMBL" id="GJD43909.1"/>
    </source>
</evidence>
<name>A0ABQ4QGN6_9HYPH</name>
<dbReference type="InterPro" id="IPR038268">
    <property type="entry name" value="RHH_sf"/>
</dbReference>
<evidence type="ECO:0000259" key="1">
    <source>
        <dbReference type="Pfam" id="PF13467"/>
    </source>
</evidence>
<evidence type="ECO:0000313" key="3">
    <source>
        <dbReference type="Proteomes" id="UP001055117"/>
    </source>
</evidence>
<keyword evidence="3" id="KW-1185">Reference proteome</keyword>